<comment type="caution">
    <text evidence="6">The sequence shown here is derived from an EMBL/GenBank/DDBJ whole genome shotgun (WGS) entry which is preliminary data.</text>
</comment>
<evidence type="ECO:0000259" key="5">
    <source>
        <dbReference type="Pfam" id="PF22780"/>
    </source>
</evidence>
<evidence type="ECO:0000313" key="6">
    <source>
        <dbReference type="EMBL" id="MEK8045947.1"/>
    </source>
</evidence>
<gene>
    <name evidence="6" type="ORF">AACH00_06260</name>
</gene>
<evidence type="ECO:0000256" key="1">
    <source>
        <dbReference type="ARBA" id="ARBA00001974"/>
    </source>
</evidence>
<keyword evidence="7" id="KW-1185">Reference proteome</keyword>
<protein>
    <submittedName>
        <fullName evidence="6">NAD(P)/FAD-dependent oxidoreductase</fullName>
        <ecNumber evidence="6">1.14.13.-</ecNumber>
    </submittedName>
</protein>
<dbReference type="InterPro" id="IPR023166">
    <property type="entry name" value="BaiN-like_dom_sf"/>
</dbReference>
<sequence>MTTPDVMVIGAGAAGLFCAAQAGQLGLKVVLIDHAPKLAEKIRISGGGRCNFTNREATPANYVSENPHFARSALARYPSSEFIALVQRYGIAFHEKHKGQLFCDDSAEQIIRMLLTECERGGVERWQPCSVSDVQSDEAGGWRLQTDRGVVHTPQLVIATGGLPVPKIGATDFGLKLAERLGHRLVAPRTALVPLTFAANDWAPFVPMAGIAMPVCISTRTPTGGKGKKAFVETQFFEDLLFTHRGLSGPAVLQISSFWRPGHAITIDLLPGTDVLEHLLKAKQQSRRHLGNELAGLLTQRLADAWLQMLGVDGTQAMPQVPDAQLRRIAESLQAWSLTPAGTEGWNKAEVMAGGVDTRDLSSQTMASKHHPSLYFIGEVVDVTGWLGGYNFQWAWASAVACAQALKQSQQDTLSKP</sequence>
<dbReference type="InterPro" id="IPR004792">
    <property type="entry name" value="BaiN-like"/>
</dbReference>
<dbReference type="NCBIfam" id="TIGR00275">
    <property type="entry name" value="aminoacetone oxidase family FAD-binding enzyme"/>
    <property type="match status" value="1"/>
</dbReference>
<dbReference type="Gene3D" id="1.10.8.260">
    <property type="entry name" value="HI0933 insert domain-like"/>
    <property type="match status" value="1"/>
</dbReference>
<dbReference type="Gene3D" id="3.50.50.60">
    <property type="entry name" value="FAD/NAD(P)-binding domain"/>
    <property type="match status" value="1"/>
</dbReference>
<dbReference type="PANTHER" id="PTHR42887">
    <property type="entry name" value="OS12G0638800 PROTEIN"/>
    <property type="match status" value="1"/>
</dbReference>
<evidence type="ECO:0000313" key="7">
    <source>
        <dbReference type="Proteomes" id="UP001379945"/>
    </source>
</evidence>
<accession>A0ABU9C5Q7</accession>
<evidence type="ECO:0000256" key="2">
    <source>
        <dbReference type="ARBA" id="ARBA00022630"/>
    </source>
</evidence>
<feature type="domain" description="RsdA/BaiN/AoA(So)-like insert" evidence="5">
    <location>
        <begin position="190"/>
        <end position="351"/>
    </location>
</feature>
<dbReference type="PRINTS" id="PR00411">
    <property type="entry name" value="PNDRDTASEI"/>
</dbReference>
<keyword evidence="2" id="KW-0285">Flavoprotein</keyword>
<proteinExistence type="predicted"/>
<organism evidence="6 7">
    <name type="scientific">Ideonella margarita</name>
    <dbReference type="NCBI Taxonomy" id="2984191"/>
    <lineage>
        <taxon>Bacteria</taxon>
        <taxon>Pseudomonadati</taxon>
        <taxon>Pseudomonadota</taxon>
        <taxon>Betaproteobacteria</taxon>
        <taxon>Burkholderiales</taxon>
        <taxon>Sphaerotilaceae</taxon>
        <taxon>Ideonella</taxon>
    </lineage>
</organism>
<dbReference type="InterPro" id="IPR057661">
    <property type="entry name" value="RsdA/BaiN/AoA(So)_Rossmann"/>
</dbReference>
<name>A0ABU9C5Q7_9BURK</name>
<keyword evidence="3" id="KW-0274">FAD</keyword>
<dbReference type="EC" id="1.14.13.-" evidence="6"/>
<evidence type="ECO:0000256" key="3">
    <source>
        <dbReference type="ARBA" id="ARBA00022827"/>
    </source>
</evidence>
<dbReference type="InterPro" id="IPR055178">
    <property type="entry name" value="RsdA/BaiN/AoA(So)-like_dom"/>
</dbReference>
<reference evidence="6 7" key="1">
    <citation type="submission" date="2024-04" db="EMBL/GenBank/DDBJ databases">
        <title>Novel species of the genus Ideonella isolated from streams.</title>
        <authorList>
            <person name="Lu H."/>
        </authorList>
    </citation>
    <scope>NUCLEOTIDE SEQUENCE [LARGE SCALE GENOMIC DNA]</scope>
    <source>
        <strain evidence="6 7">LYT19W</strain>
    </source>
</reference>
<dbReference type="SUPFAM" id="SSF51905">
    <property type="entry name" value="FAD/NAD(P)-binding domain"/>
    <property type="match status" value="1"/>
</dbReference>
<dbReference type="Pfam" id="PF22780">
    <property type="entry name" value="HI0933_like_1st"/>
    <property type="match status" value="1"/>
</dbReference>
<evidence type="ECO:0000259" key="4">
    <source>
        <dbReference type="Pfam" id="PF03486"/>
    </source>
</evidence>
<dbReference type="GO" id="GO:0016491">
    <property type="term" value="F:oxidoreductase activity"/>
    <property type="evidence" value="ECO:0007669"/>
    <property type="project" value="UniProtKB-KW"/>
</dbReference>
<feature type="domain" description="RsdA/BaiN/AoA(So)-like Rossmann fold-like" evidence="4">
    <location>
        <begin position="5"/>
        <end position="404"/>
    </location>
</feature>
<keyword evidence="6" id="KW-0560">Oxidoreductase</keyword>
<dbReference type="SUPFAM" id="SSF160996">
    <property type="entry name" value="HI0933 insert domain-like"/>
    <property type="match status" value="1"/>
</dbReference>
<dbReference type="Gene3D" id="2.40.30.10">
    <property type="entry name" value="Translation factors"/>
    <property type="match status" value="1"/>
</dbReference>
<dbReference type="InterPro" id="IPR036188">
    <property type="entry name" value="FAD/NAD-bd_sf"/>
</dbReference>
<comment type="cofactor">
    <cofactor evidence="1">
        <name>FAD</name>
        <dbReference type="ChEBI" id="CHEBI:57692"/>
    </cofactor>
</comment>
<dbReference type="Pfam" id="PF03486">
    <property type="entry name" value="HI0933_like"/>
    <property type="match status" value="1"/>
</dbReference>
<dbReference type="EMBL" id="JBBUTI010000004">
    <property type="protein sequence ID" value="MEK8045947.1"/>
    <property type="molecule type" value="Genomic_DNA"/>
</dbReference>
<dbReference type="PANTHER" id="PTHR42887:SF2">
    <property type="entry name" value="OS12G0638800 PROTEIN"/>
    <property type="match status" value="1"/>
</dbReference>
<dbReference type="Proteomes" id="UP001379945">
    <property type="component" value="Unassembled WGS sequence"/>
</dbReference>